<proteinExistence type="inferred from homology"/>
<evidence type="ECO:0000259" key="6">
    <source>
        <dbReference type="Pfam" id="PF25975"/>
    </source>
</evidence>
<dbReference type="Pfam" id="PF25973">
    <property type="entry name" value="BSH_CzcB"/>
    <property type="match status" value="1"/>
</dbReference>
<evidence type="ECO:0000256" key="3">
    <source>
        <dbReference type="SAM" id="Coils"/>
    </source>
</evidence>
<evidence type="ECO:0000259" key="4">
    <source>
        <dbReference type="Pfam" id="PF25954"/>
    </source>
</evidence>
<dbReference type="Gene3D" id="2.40.30.170">
    <property type="match status" value="1"/>
</dbReference>
<feature type="domain" description="CusB-like beta-barrel" evidence="4">
    <location>
        <begin position="242"/>
        <end position="316"/>
    </location>
</feature>
<dbReference type="Gene3D" id="2.40.50.100">
    <property type="match status" value="1"/>
</dbReference>
<dbReference type="KEGG" id="aper:A0U91_09245"/>
<dbReference type="AlphaFoldDB" id="A0A1U9LF12"/>
<feature type="coiled-coil region" evidence="3">
    <location>
        <begin position="171"/>
        <end position="198"/>
    </location>
</feature>
<protein>
    <submittedName>
        <fullName evidence="7">Efflux transporter periplasmic adaptor subunit</fullName>
    </submittedName>
</protein>
<organism evidence="7 8">
    <name type="scientific">Acetobacter persici</name>
    <dbReference type="NCBI Taxonomy" id="1076596"/>
    <lineage>
        <taxon>Bacteria</taxon>
        <taxon>Pseudomonadati</taxon>
        <taxon>Pseudomonadota</taxon>
        <taxon>Alphaproteobacteria</taxon>
        <taxon>Acetobacterales</taxon>
        <taxon>Acetobacteraceae</taxon>
        <taxon>Acetobacter</taxon>
    </lineage>
</organism>
<feature type="domain" description="CzcB-like C-terminal circularly permuted SH3-like" evidence="6">
    <location>
        <begin position="323"/>
        <end position="379"/>
    </location>
</feature>
<dbReference type="Gene3D" id="1.10.287.470">
    <property type="entry name" value="Helix hairpin bin"/>
    <property type="match status" value="1"/>
</dbReference>
<dbReference type="STRING" id="1076596.A0U91_09245"/>
<dbReference type="GO" id="GO:0022857">
    <property type="term" value="F:transmembrane transporter activity"/>
    <property type="evidence" value="ECO:0007669"/>
    <property type="project" value="InterPro"/>
</dbReference>
<dbReference type="GO" id="GO:0060003">
    <property type="term" value="P:copper ion export"/>
    <property type="evidence" value="ECO:0007669"/>
    <property type="project" value="TreeGrafter"/>
</dbReference>
<dbReference type="EMBL" id="CP014687">
    <property type="protein sequence ID" value="AQT05053.1"/>
    <property type="molecule type" value="Genomic_DNA"/>
</dbReference>
<dbReference type="GO" id="GO:0015679">
    <property type="term" value="P:plasma membrane copper ion transport"/>
    <property type="evidence" value="ECO:0007669"/>
    <property type="project" value="TreeGrafter"/>
</dbReference>
<dbReference type="InterPro" id="IPR006143">
    <property type="entry name" value="RND_pump_MFP"/>
</dbReference>
<sequence length="386" mass="40879">MQGCLMRAAQRVAMLLRAGWGVSGLLCSVVCPLSVSVMASAPAWAEKAALIVGKDGSLSVPEGSPLRKRLEIEAVQVVVPKDTLSVPGAIVTEPSRQVPVFAPVTGRIMALNVVPGQHVRHGQPLATLLAGDMAQAATDEEKARAGLVLAQSAMARAQQVRQAGGAATRDVEAARAALVQAQAEERRAQDRLASFDDKAAAGGTLTLRSPVDGVVSAVNMAPGQNVTDLTAALLSVEDLSEIWAVADVPEADVDQIHIGQSVTLTLPARQGVLLYGEIATVEPDLRPETRRLRAMIPLPNPDEDLHPNMFATVNIQLKQPPGLMVPQSALLMNNDNVTVFVETVPWTFMRRKVGISYDEGEDTRVLSGLSAGDRIVTRGGVLLNDD</sequence>
<dbReference type="Proteomes" id="UP000189055">
    <property type="component" value="Chromosome"/>
</dbReference>
<dbReference type="FunFam" id="2.40.30.170:FF:000010">
    <property type="entry name" value="Efflux RND transporter periplasmic adaptor subunit"/>
    <property type="match status" value="1"/>
</dbReference>
<evidence type="ECO:0000259" key="5">
    <source>
        <dbReference type="Pfam" id="PF25973"/>
    </source>
</evidence>
<evidence type="ECO:0000256" key="2">
    <source>
        <dbReference type="ARBA" id="ARBA00022448"/>
    </source>
</evidence>
<dbReference type="GO" id="GO:0030313">
    <property type="term" value="C:cell envelope"/>
    <property type="evidence" value="ECO:0007669"/>
    <property type="project" value="TreeGrafter"/>
</dbReference>
<evidence type="ECO:0000313" key="8">
    <source>
        <dbReference type="Proteomes" id="UP000189055"/>
    </source>
</evidence>
<dbReference type="InterPro" id="IPR058649">
    <property type="entry name" value="CzcB_C"/>
</dbReference>
<dbReference type="Pfam" id="PF25954">
    <property type="entry name" value="Beta-barrel_RND_2"/>
    <property type="match status" value="1"/>
</dbReference>
<dbReference type="Pfam" id="PF25975">
    <property type="entry name" value="CzcB_C"/>
    <property type="match status" value="1"/>
</dbReference>
<dbReference type="Gene3D" id="2.40.420.20">
    <property type="match status" value="1"/>
</dbReference>
<gene>
    <name evidence="7" type="ORF">A0U91_09245</name>
</gene>
<accession>A0A1U9LF12</accession>
<reference evidence="7 8" key="1">
    <citation type="submission" date="2016-03" db="EMBL/GenBank/DDBJ databases">
        <title>Acetic acid bacteria sequencing.</title>
        <authorList>
            <person name="Brandt J."/>
            <person name="Jakob F."/>
            <person name="Vogel R.F."/>
        </authorList>
    </citation>
    <scope>NUCLEOTIDE SEQUENCE [LARGE SCALE GENOMIC DNA]</scope>
    <source>
        <strain evidence="7 8">TMW2.1084</strain>
    </source>
</reference>
<dbReference type="InterPro" id="IPR058647">
    <property type="entry name" value="BSH_CzcB-like"/>
</dbReference>
<evidence type="ECO:0000313" key="7">
    <source>
        <dbReference type="EMBL" id="AQT05053.1"/>
    </source>
</evidence>
<evidence type="ECO:0000256" key="1">
    <source>
        <dbReference type="ARBA" id="ARBA00009477"/>
    </source>
</evidence>
<dbReference type="PANTHER" id="PTHR30097:SF4">
    <property type="entry name" value="SLR6042 PROTEIN"/>
    <property type="match status" value="1"/>
</dbReference>
<dbReference type="SUPFAM" id="SSF111369">
    <property type="entry name" value="HlyD-like secretion proteins"/>
    <property type="match status" value="1"/>
</dbReference>
<dbReference type="GO" id="GO:0016020">
    <property type="term" value="C:membrane"/>
    <property type="evidence" value="ECO:0007669"/>
    <property type="project" value="InterPro"/>
</dbReference>
<comment type="similarity">
    <text evidence="1">Belongs to the membrane fusion protein (MFP) (TC 8.A.1) family.</text>
</comment>
<dbReference type="InterPro" id="IPR051909">
    <property type="entry name" value="MFP_Cation_Efflux"/>
</dbReference>
<feature type="domain" description="CzcB-like barrel-sandwich hybrid" evidence="5">
    <location>
        <begin position="98"/>
        <end position="230"/>
    </location>
</feature>
<name>A0A1U9LF12_9PROT</name>
<dbReference type="NCBIfam" id="TIGR01730">
    <property type="entry name" value="RND_mfp"/>
    <property type="match status" value="1"/>
</dbReference>
<dbReference type="PANTHER" id="PTHR30097">
    <property type="entry name" value="CATION EFFLUX SYSTEM PROTEIN CUSB"/>
    <property type="match status" value="1"/>
</dbReference>
<keyword evidence="3" id="KW-0175">Coiled coil</keyword>
<dbReference type="InterPro" id="IPR058792">
    <property type="entry name" value="Beta-barrel_RND_2"/>
</dbReference>
<keyword evidence="2" id="KW-0813">Transport</keyword>